<sequence length="232" mass="26842">MNKKNWIDEGKSANDVFKLLKLEKEGGAVLTSPLWSTWNSYVTMLNKKNPEESIYSVLNAQYGENNLRMMISDVMKHARTKDVAVKLQEEAWRAEGNTADDIFKLLKLDEKGISFIESPMLSSWISYATKLGTLEEKSGEFAAIVYLESRFDNMDLARKLSLEKHRNNLAMTKGAKQLRILQFRYWINRGVDPQMIAKRLMRENDELDITANVRVVIDFHEFYLANGGNRFY</sequence>
<name>A0A225WB34_9STRA</name>
<reference evidence="2" key="1">
    <citation type="submission" date="2017-03" db="EMBL/GenBank/DDBJ databases">
        <title>Phytopthora megakarya and P. palmivora, two closely related causual agents of cacao black pod achieved similar genome size and gene model numbers by different mechanisms.</title>
        <authorList>
            <person name="Ali S."/>
            <person name="Shao J."/>
            <person name="Larry D.J."/>
            <person name="Kronmiller B."/>
            <person name="Shen D."/>
            <person name="Strem M.D."/>
            <person name="Melnick R.L."/>
            <person name="Guiltinan M.J."/>
            <person name="Tyler B.M."/>
            <person name="Meinhardt L.W."/>
            <person name="Bailey B.A."/>
        </authorList>
    </citation>
    <scope>NUCLEOTIDE SEQUENCE [LARGE SCALE GENOMIC DNA]</scope>
    <source>
        <strain evidence="2">zdho120</strain>
    </source>
</reference>
<dbReference type="AlphaFoldDB" id="A0A225WB34"/>
<accession>A0A225WB34</accession>
<gene>
    <name evidence="1" type="ORF">PHMEG_00012335</name>
</gene>
<dbReference type="EMBL" id="NBNE01001389">
    <property type="protein sequence ID" value="OWZ14217.1"/>
    <property type="molecule type" value="Genomic_DNA"/>
</dbReference>
<dbReference type="Proteomes" id="UP000198211">
    <property type="component" value="Unassembled WGS sequence"/>
</dbReference>
<evidence type="ECO:0000313" key="1">
    <source>
        <dbReference type="EMBL" id="OWZ14217.1"/>
    </source>
</evidence>
<evidence type="ECO:0000313" key="2">
    <source>
        <dbReference type="Proteomes" id="UP000198211"/>
    </source>
</evidence>
<protein>
    <submittedName>
        <fullName evidence="1">RxLR effector protein</fullName>
    </submittedName>
</protein>
<dbReference type="OrthoDB" id="93216at2759"/>
<proteinExistence type="predicted"/>
<organism evidence="1 2">
    <name type="scientific">Phytophthora megakarya</name>
    <dbReference type="NCBI Taxonomy" id="4795"/>
    <lineage>
        <taxon>Eukaryota</taxon>
        <taxon>Sar</taxon>
        <taxon>Stramenopiles</taxon>
        <taxon>Oomycota</taxon>
        <taxon>Peronosporomycetes</taxon>
        <taxon>Peronosporales</taxon>
        <taxon>Peronosporaceae</taxon>
        <taxon>Phytophthora</taxon>
    </lineage>
</organism>
<keyword evidence="2" id="KW-1185">Reference proteome</keyword>
<dbReference type="STRING" id="4795.A0A225WB34"/>
<comment type="caution">
    <text evidence="1">The sequence shown here is derived from an EMBL/GenBank/DDBJ whole genome shotgun (WGS) entry which is preliminary data.</text>
</comment>